<dbReference type="InterPro" id="IPR008988">
    <property type="entry name" value="Transcriptional_repressor_C"/>
</dbReference>
<dbReference type="EMBL" id="AP023321">
    <property type="protein sequence ID" value="BCI59572.1"/>
    <property type="molecule type" value="Genomic_DNA"/>
</dbReference>
<dbReference type="KEGG" id="sman:C12CBH8_02110"/>
<gene>
    <name evidence="3" type="ORF">C12CBH8_02110</name>
</gene>
<reference evidence="4" key="1">
    <citation type="submission" date="2020-07" db="EMBL/GenBank/DDBJ databases">
        <title>Complete genome sequencing of Clostridia bacterium strain 12CBH8.</title>
        <authorList>
            <person name="Sakamoto M."/>
            <person name="Murakami T."/>
            <person name="Mori H."/>
        </authorList>
    </citation>
    <scope>NUCLEOTIDE SEQUENCE [LARGE SCALE GENOMIC DNA]</scope>
    <source>
        <strain evidence="4">12CBH8</strain>
    </source>
</reference>
<dbReference type="Pfam" id="PF04023">
    <property type="entry name" value="FeoA"/>
    <property type="match status" value="1"/>
</dbReference>
<sequence>MITGLREIASWIKGEGAIEKTLDQLKAGQYGVVTRVDGQGAVRRRMADMGITPGANVFMRRAAPWGDPVQINVRGYELTLRKAEARSIRVDVKSPTSSKRW</sequence>
<dbReference type="InterPro" id="IPR038157">
    <property type="entry name" value="FeoA_core_dom"/>
</dbReference>
<dbReference type="Gene3D" id="2.30.30.90">
    <property type="match status" value="1"/>
</dbReference>
<name>A0A7I8D1K5_9FIRM</name>
<keyword evidence="1" id="KW-0408">Iron</keyword>
<organism evidence="3 4">
    <name type="scientific">Solibaculum mannosilyticum</name>
    <dbReference type="NCBI Taxonomy" id="2780922"/>
    <lineage>
        <taxon>Bacteria</taxon>
        <taxon>Bacillati</taxon>
        <taxon>Bacillota</taxon>
        <taxon>Clostridia</taxon>
        <taxon>Eubacteriales</taxon>
        <taxon>Oscillospiraceae</taxon>
        <taxon>Solibaculum</taxon>
    </lineage>
</organism>
<keyword evidence="4" id="KW-1185">Reference proteome</keyword>
<dbReference type="PANTHER" id="PTHR42954">
    <property type="entry name" value="FE(2+) TRANSPORT PROTEIN A"/>
    <property type="match status" value="1"/>
</dbReference>
<dbReference type="InterPro" id="IPR052713">
    <property type="entry name" value="FeoA"/>
</dbReference>
<dbReference type="RefSeq" id="WP_215533382.1">
    <property type="nucleotide sequence ID" value="NZ_AP023321.1"/>
</dbReference>
<dbReference type="GO" id="GO:0046914">
    <property type="term" value="F:transition metal ion binding"/>
    <property type="evidence" value="ECO:0007669"/>
    <property type="project" value="InterPro"/>
</dbReference>
<dbReference type="Proteomes" id="UP000593890">
    <property type="component" value="Chromosome"/>
</dbReference>
<proteinExistence type="predicted"/>
<dbReference type="AlphaFoldDB" id="A0A7I8D1K5"/>
<accession>A0A7I8D1K5</accession>
<dbReference type="SMART" id="SM00899">
    <property type="entry name" value="FeoA"/>
    <property type="match status" value="1"/>
</dbReference>
<protein>
    <recommendedName>
        <fullName evidence="2">Ferrous iron transporter FeoA-like domain-containing protein</fullName>
    </recommendedName>
</protein>
<evidence type="ECO:0000259" key="2">
    <source>
        <dbReference type="SMART" id="SM00899"/>
    </source>
</evidence>
<dbReference type="PANTHER" id="PTHR42954:SF2">
    <property type="entry name" value="FE(2+) TRANSPORT PROTEIN A"/>
    <property type="match status" value="1"/>
</dbReference>
<evidence type="ECO:0000256" key="1">
    <source>
        <dbReference type="ARBA" id="ARBA00023004"/>
    </source>
</evidence>
<feature type="domain" description="Ferrous iron transporter FeoA-like" evidence="2">
    <location>
        <begin position="20"/>
        <end position="92"/>
    </location>
</feature>
<dbReference type="InterPro" id="IPR007167">
    <property type="entry name" value="Fe-transptr_FeoA-like"/>
</dbReference>
<evidence type="ECO:0000313" key="3">
    <source>
        <dbReference type="EMBL" id="BCI59572.1"/>
    </source>
</evidence>
<dbReference type="SUPFAM" id="SSF50037">
    <property type="entry name" value="C-terminal domain of transcriptional repressors"/>
    <property type="match status" value="1"/>
</dbReference>
<evidence type="ECO:0000313" key="4">
    <source>
        <dbReference type="Proteomes" id="UP000593890"/>
    </source>
</evidence>